<evidence type="ECO:0000313" key="2">
    <source>
        <dbReference type="EMBL" id="SDN27944.1"/>
    </source>
</evidence>
<name>A0A1H0A3X5_9ACTO</name>
<feature type="region of interest" description="Disordered" evidence="1">
    <location>
        <begin position="48"/>
        <end position="67"/>
    </location>
</feature>
<protein>
    <submittedName>
        <fullName evidence="2">Uncharacterized protein</fullName>
    </submittedName>
</protein>
<reference evidence="2 3" key="1">
    <citation type="submission" date="2016-10" db="EMBL/GenBank/DDBJ databases">
        <authorList>
            <person name="de Groot N.N."/>
        </authorList>
    </citation>
    <scope>NUCLEOTIDE SEQUENCE [LARGE SCALE GENOMIC DNA]</scope>
    <source>
        <strain evidence="2 3">KPR-7B</strain>
    </source>
</reference>
<dbReference type="EMBL" id="FNHU01000021">
    <property type="protein sequence ID" value="SDN27944.1"/>
    <property type="molecule type" value="Genomic_DNA"/>
</dbReference>
<evidence type="ECO:0000313" key="3">
    <source>
        <dbReference type="Proteomes" id="UP000199671"/>
    </source>
</evidence>
<proteinExistence type="predicted"/>
<gene>
    <name evidence="2" type="ORF">SAMN04487766_12137</name>
</gene>
<sequence>MAARANKDADALLSAQQELLSADQEAAEGAHRLEASLSGMRNLGGATAGGAVTGAKATPVSYHGLTS</sequence>
<dbReference type="Proteomes" id="UP000199671">
    <property type="component" value="Unassembled WGS sequence"/>
</dbReference>
<dbReference type="AlphaFoldDB" id="A0A1H0A3X5"/>
<accession>A0A1H0A3X5</accession>
<evidence type="ECO:0000256" key="1">
    <source>
        <dbReference type="SAM" id="MobiDB-lite"/>
    </source>
</evidence>
<organism evidence="2 3">
    <name type="scientific">Actinomyces ruminicola</name>
    <dbReference type="NCBI Taxonomy" id="332524"/>
    <lineage>
        <taxon>Bacteria</taxon>
        <taxon>Bacillati</taxon>
        <taxon>Actinomycetota</taxon>
        <taxon>Actinomycetes</taxon>
        <taxon>Actinomycetales</taxon>
        <taxon>Actinomycetaceae</taxon>
        <taxon>Actinomyces</taxon>
    </lineage>
</organism>